<feature type="transmembrane region" description="Helical" evidence="6">
    <location>
        <begin position="84"/>
        <end position="113"/>
    </location>
</feature>
<accession>A0ABX3HZL5</accession>
<name>A0ABX3HZL5_9BACI</name>
<evidence type="ECO:0000256" key="6">
    <source>
        <dbReference type="SAM" id="Phobius"/>
    </source>
</evidence>
<sequence>MTKQLIRSIGLWGAVATAVGIVVSSSALVSLGQGFGIGGKGFIFAMAFALFLNLCVAFSFAELSGIVPRAGGLNHYTIPAMGPFVGMVAVLTGYVLVTIFAGSAEAAILGIVFNEVFPFEINSNVVSLLVVGLLGFVNLFGVQIFSWTQRILTTLLISSTVILGIIGLSGIGSGQTISNSTAFNPMGWGVLSLTALAFWLFVGAEFVTPLAEEVKKPKIYIPLSMILGLFIIFIADLIFGLASIKHTPLDQLAGSSSPHVDAAKAILGEKGMICMGIITILATSSTLNTLISSIARMIYAMALEGQMPKVFGRLNRWRTPWTAILLLCFLFAAFLLLGIANSSSLSTMILAGCICWMIAYIIAHLNVIILRMKYPNVQRGFRSPFGYTFQVIGIIGMTYVILNIFPDPVIKVEIYKYTLIFLGLTIVYSIWWVKFIMKKSLFKPIPIEDLFDQIDYEEKNK</sequence>
<feature type="transmembrane region" description="Helical" evidence="6">
    <location>
        <begin position="384"/>
        <end position="402"/>
    </location>
</feature>
<keyword evidence="2" id="KW-1003">Cell membrane</keyword>
<dbReference type="InterPro" id="IPR002293">
    <property type="entry name" value="AA/rel_permease1"/>
</dbReference>
<feature type="transmembrane region" description="Helical" evidence="6">
    <location>
        <begin position="320"/>
        <end position="339"/>
    </location>
</feature>
<keyword evidence="4 6" id="KW-1133">Transmembrane helix</keyword>
<evidence type="ECO:0000256" key="3">
    <source>
        <dbReference type="ARBA" id="ARBA00022692"/>
    </source>
</evidence>
<feature type="transmembrane region" description="Helical" evidence="6">
    <location>
        <begin position="152"/>
        <end position="174"/>
    </location>
</feature>
<keyword evidence="3 6" id="KW-0812">Transmembrane</keyword>
<evidence type="ECO:0000256" key="2">
    <source>
        <dbReference type="ARBA" id="ARBA00022475"/>
    </source>
</evidence>
<comment type="caution">
    <text evidence="7">The sequence shown here is derived from an EMBL/GenBank/DDBJ whole genome shotgun (WGS) entry which is preliminary data.</text>
</comment>
<evidence type="ECO:0000313" key="8">
    <source>
        <dbReference type="Proteomes" id="UP000187046"/>
    </source>
</evidence>
<proteinExistence type="predicted"/>
<feature type="transmembrane region" description="Helical" evidence="6">
    <location>
        <begin position="9"/>
        <end position="29"/>
    </location>
</feature>
<dbReference type="PANTHER" id="PTHR42770">
    <property type="entry name" value="AMINO ACID TRANSPORTER-RELATED"/>
    <property type="match status" value="1"/>
</dbReference>
<dbReference type="EMBL" id="MRBL01000029">
    <property type="protein sequence ID" value="OMI24973.1"/>
    <property type="molecule type" value="Genomic_DNA"/>
</dbReference>
<evidence type="ECO:0000256" key="4">
    <source>
        <dbReference type="ARBA" id="ARBA00022989"/>
    </source>
</evidence>
<dbReference type="Proteomes" id="UP000187046">
    <property type="component" value="Unassembled WGS sequence"/>
</dbReference>
<dbReference type="PIRSF" id="PIRSF006060">
    <property type="entry name" value="AA_transporter"/>
    <property type="match status" value="1"/>
</dbReference>
<feature type="transmembrane region" description="Helical" evidence="6">
    <location>
        <begin position="125"/>
        <end position="145"/>
    </location>
</feature>
<dbReference type="InterPro" id="IPR050367">
    <property type="entry name" value="APC_superfamily"/>
</dbReference>
<feature type="transmembrane region" description="Helical" evidence="6">
    <location>
        <begin position="219"/>
        <end position="242"/>
    </location>
</feature>
<evidence type="ECO:0000256" key="5">
    <source>
        <dbReference type="ARBA" id="ARBA00023136"/>
    </source>
</evidence>
<feature type="transmembrane region" description="Helical" evidence="6">
    <location>
        <begin position="414"/>
        <end position="433"/>
    </location>
</feature>
<feature type="transmembrane region" description="Helical" evidence="6">
    <location>
        <begin position="345"/>
        <end position="363"/>
    </location>
</feature>
<comment type="subcellular location">
    <subcellularLocation>
        <location evidence="1">Cell membrane</location>
        <topology evidence="1">Multi-pass membrane protein</topology>
    </subcellularLocation>
</comment>
<feature type="transmembrane region" description="Helical" evidence="6">
    <location>
        <begin position="186"/>
        <end position="207"/>
    </location>
</feature>
<keyword evidence="5 6" id="KW-0472">Membrane</keyword>
<dbReference type="PANTHER" id="PTHR42770:SF12">
    <property type="entry name" value="AMINO ACID TRANSPORTER"/>
    <property type="match status" value="1"/>
</dbReference>
<dbReference type="RefSeq" id="WP_076793785.1">
    <property type="nucleotide sequence ID" value="NZ_MRBL01000029.1"/>
</dbReference>
<dbReference type="Pfam" id="PF13520">
    <property type="entry name" value="AA_permease_2"/>
    <property type="match status" value="1"/>
</dbReference>
<feature type="non-terminal residue" evidence="7">
    <location>
        <position position="461"/>
    </location>
</feature>
<feature type="transmembrane region" description="Helical" evidence="6">
    <location>
        <begin position="41"/>
        <end position="63"/>
    </location>
</feature>
<evidence type="ECO:0000256" key="1">
    <source>
        <dbReference type="ARBA" id="ARBA00004651"/>
    </source>
</evidence>
<evidence type="ECO:0000313" key="7">
    <source>
        <dbReference type="EMBL" id="OMI24973.1"/>
    </source>
</evidence>
<dbReference type="Gene3D" id="1.20.1740.10">
    <property type="entry name" value="Amino acid/polyamine transporter I"/>
    <property type="match status" value="1"/>
</dbReference>
<gene>
    <name evidence="7" type="ORF">BTA31_20515</name>
</gene>
<protein>
    <recommendedName>
        <fullName evidence="9">Amino acid permease</fullName>
    </recommendedName>
</protein>
<reference evidence="7 8" key="1">
    <citation type="submission" date="2016-12" db="EMBL/GenBank/DDBJ databases">
        <title>Bacillus phylogenomics.</title>
        <authorList>
            <person name="Dunlap C."/>
        </authorList>
    </citation>
    <scope>NUCLEOTIDE SEQUENCE [LARGE SCALE GENOMIC DNA]</scope>
    <source>
        <strain evidence="7 8">NRRL B-41327</strain>
    </source>
</reference>
<feature type="transmembrane region" description="Helical" evidence="6">
    <location>
        <begin position="277"/>
        <end position="299"/>
    </location>
</feature>
<keyword evidence="8" id="KW-1185">Reference proteome</keyword>
<organism evidence="7 8">
    <name type="scientific">Bacillus haynesii</name>
    <dbReference type="NCBI Taxonomy" id="1925021"/>
    <lineage>
        <taxon>Bacteria</taxon>
        <taxon>Bacillati</taxon>
        <taxon>Bacillota</taxon>
        <taxon>Bacilli</taxon>
        <taxon>Bacillales</taxon>
        <taxon>Bacillaceae</taxon>
        <taxon>Bacillus</taxon>
    </lineage>
</organism>
<evidence type="ECO:0008006" key="9">
    <source>
        <dbReference type="Google" id="ProtNLM"/>
    </source>
</evidence>